<dbReference type="Gene3D" id="1.10.260.40">
    <property type="entry name" value="lambda repressor-like DNA-binding domains"/>
    <property type="match status" value="1"/>
</dbReference>
<evidence type="ECO:0000256" key="3">
    <source>
        <dbReference type="ARBA" id="ARBA00022490"/>
    </source>
</evidence>
<dbReference type="InterPro" id="IPR010982">
    <property type="entry name" value="Lambda_DNA-bd_dom_sf"/>
</dbReference>
<evidence type="ECO:0000256" key="6">
    <source>
        <dbReference type="ARBA" id="ARBA00022803"/>
    </source>
</evidence>
<dbReference type="Pfam" id="PF13424">
    <property type="entry name" value="TPR_12"/>
    <property type="match status" value="3"/>
</dbReference>
<evidence type="ECO:0000256" key="8">
    <source>
        <dbReference type="ARBA" id="ARBA00023175"/>
    </source>
</evidence>
<keyword evidence="3" id="KW-0963">Cytoplasm</keyword>
<sequence>MSRSFHGELDYVFGQRMLAMRTGIGLTQEGLATLLGITRKAIGRWETGETYPKASHLQALLALALQHGVFPAGQEEEEIRAFWRAAHQKVLLDERWLQELLSRPSPTPTQTASEPSSAAGQDSAVATEKIALWTVPFARNPHFTGRDELLEQLMQQLTPPASDQPTTLHRAALTQAQVIKGLGGIGKTQTAVEYAYRARELGRYTHTLWIAAASEETILTSFVTLAAQLPAFASAAETDQRKLVAAVIRWLEQCQEPWLLIMDNADDLSLAQPYLPLKGNGSVLLTTRASAVGWLASSLEVDVMGVMEGTELLLRRALRFASATDEEINEATNLTVALAQFPLALDQAGAYIEETGCGIADYQELYQTHRGALLARRGMQATQYPASVATTWSLSFQYVQEANPAAAELLRLCAFLAPDHIPEELLTGGAPYWPPLLQQAVTDRFRFNQMLEILMAFSLVKRQTSDRLLSTHRLVQAVQMEGLSPEEQRQWAQRIVSSVNAIFPADPTDPVAAWPQCQRYLEQVQVCDLLIRDHQLFLPEAAQILERAGIYLFEQALYANAEKLYQQALYVLTQQGPPEPLSEARILHRLARLYYWQDKLAQAEALFQQARHLREAYLEPEHLDIAESLHDIAGLYTTQANYTEAEPLYLQALRIREQQLGSEHLQVAELLNNLAVLYTSMPGMHTKAEPLYLRAQHIWEQQYGPEHPMIAFILQNRAWFYGKQGRYREAEPLYQQALRIREHHLGPEHRNVAIILSGLALLYEKQGRYREAEPLYLRTLHIREQQLGVEHATLAPPLDGLANVYTAQGRFTEAESLYQRALCICEQQLGAEHLETARVLHDFAGFHQTRGQIGEAAVLYQRALTIRETMLSPAHPETNETRDRLHEVLVALGQVPETMPTGA</sequence>
<keyword evidence="5" id="KW-0677">Repeat</keyword>
<evidence type="ECO:0000256" key="1">
    <source>
        <dbReference type="ARBA" id="ARBA00004245"/>
    </source>
</evidence>
<evidence type="ECO:0000313" key="13">
    <source>
        <dbReference type="Proteomes" id="UP000654345"/>
    </source>
</evidence>
<comment type="similarity">
    <text evidence="2">Belongs to the kinesin light chain family.</text>
</comment>
<keyword evidence="9" id="KW-0206">Cytoskeleton</keyword>
<dbReference type="RefSeq" id="WP_201373101.1">
    <property type="nucleotide sequence ID" value="NZ_BNJG01000002.1"/>
</dbReference>
<evidence type="ECO:0000313" key="12">
    <source>
        <dbReference type="EMBL" id="GHO56630.1"/>
    </source>
</evidence>
<dbReference type="SMART" id="SM00530">
    <property type="entry name" value="HTH_XRE"/>
    <property type="match status" value="1"/>
</dbReference>
<dbReference type="Pfam" id="PF01381">
    <property type="entry name" value="HTH_3"/>
    <property type="match status" value="1"/>
</dbReference>
<feature type="domain" description="HTH cro/C1-type" evidence="11">
    <location>
        <begin position="17"/>
        <end position="60"/>
    </location>
</feature>
<keyword evidence="8" id="KW-0505">Motor protein</keyword>
<gene>
    <name evidence="12" type="ORF">KSB_51050</name>
</gene>
<dbReference type="InterPro" id="IPR001387">
    <property type="entry name" value="Cro/C1-type_HTH"/>
</dbReference>
<comment type="caution">
    <text evidence="12">The sequence shown here is derived from an EMBL/GenBank/DDBJ whole genome shotgun (WGS) entry which is preliminary data.</text>
</comment>
<proteinExistence type="inferred from homology"/>
<dbReference type="InterPro" id="IPR027417">
    <property type="entry name" value="P-loop_NTPase"/>
</dbReference>
<dbReference type="SUPFAM" id="SSF52540">
    <property type="entry name" value="P-loop containing nucleoside triphosphate hydrolases"/>
    <property type="match status" value="1"/>
</dbReference>
<accession>A0ABQ3UW41</accession>
<keyword evidence="6 10" id="KW-0802">TPR repeat</keyword>
<protein>
    <submittedName>
        <fullName evidence="12">Tetratricopeptide repeat protein</fullName>
    </submittedName>
</protein>
<evidence type="ECO:0000256" key="5">
    <source>
        <dbReference type="ARBA" id="ARBA00022737"/>
    </source>
</evidence>
<reference evidence="12 13" key="1">
    <citation type="journal article" date="2021" name="Int. J. Syst. Evol. Microbiol.">
        <title>Reticulibacter mediterranei gen. nov., sp. nov., within the new family Reticulibacteraceae fam. nov., and Ktedonospora formicarum gen. nov., sp. nov., Ktedonobacter robiniae sp. nov., Dictyobacter formicarum sp. nov. and Dictyobacter arantiisoli sp. nov., belonging to the class Ktedonobacteria.</title>
        <authorList>
            <person name="Yabe S."/>
            <person name="Zheng Y."/>
            <person name="Wang C.M."/>
            <person name="Sakai Y."/>
            <person name="Abe K."/>
            <person name="Yokota A."/>
            <person name="Donadio S."/>
            <person name="Cavaletti L."/>
            <person name="Monciardini P."/>
        </authorList>
    </citation>
    <scope>NUCLEOTIDE SEQUENCE [LARGE SCALE GENOMIC DNA]</scope>
    <source>
        <strain evidence="12 13">SOSP1-30</strain>
    </source>
</reference>
<feature type="repeat" description="TPR" evidence="10">
    <location>
        <begin position="711"/>
        <end position="744"/>
    </location>
</feature>
<dbReference type="SUPFAM" id="SSF48452">
    <property type="entry name" value="TPR-like"/>
    <property type="match status" value="3"/>
</dbReference>
<organism evidence="12 13">
    <name type="scientific">Ktedonobacter robiniae</name>
    <dbReference type="NCBI Taxonomy" id="2778365"/>
    <lineage>
        <taxon>Bacteria</taxon>
        <taxon>Bacillati</taxon>
        <taxon>Chloroflexota</taxon>
        <taxon>Ktedonobacteria</taxon>
        <taxon>Ktedonobacterales</taxon>
        <taxon>Ktedonobacteraceae</taxon>
        <taxon>Ktedonobacter</taxon>
    </lineage>
</organism>
<dbReference type="InterPro" id="IPR002151">
    <property type="entry name" value="Kinesin_light"/>
</dbReference>
<dbReference type="PANTHER" id="PTHR45783:SF3">
    <property type="entry name" value="KINESIN LIGHT CHAIN"/>
    <property type="match status" value="1"/>
</dbReference>
<evidence type="ECO:0000256" key="4">
    <source>
        <dbReference type="ARBA" id="ARBA00022701"/>
    </source>
</evidence>
<dbReference type="Proteomes" id="UP000654345">
    <property type="component" value="Unassembled WGS sequence"/>
</dbReference>
<dbReference type="NCBIfam" id="NF040586">
    <property type="entry name" value="FxSxx_TPR"/>
    <property type="match status" value="1"/>
</dbReference>
<keyword evidence="7" id="KW-0175">Coiled coil</keyword>
<dbReference type="PANTHER" id="PTHR45783">
    <property type="entry name" value="KINESIN LIGHT CHAIN"/>
    <property type="match status" value="1"/>
</dbReference>
<dbReference type="Pfam" id="PF13374">
    <property type="entry name" value="TPR_10"/>
    <property type="match status" value="1"/>
</dbReference>
<dbReference type="SUPFAM" id="SSF47413">
    <property type="entry name" value="lambda repressor-like DNA-binding domains"/>
    <property type="match status" value="1"/>
</dbReference>
<dbReference type="CDD" id="cd00093">
    <property type="entry name" value="HTH_XRE"/>
    <property type="match status" value="1"/>
</dbReference>
<dbReference type="SMART" id="SM00028">
    <property type="entry name" value="TPR"/>
    <property type="match status" value="8"/>
</dbReference>
<evidence type="ECO:0000256" key="10">
    <source>
        <dbReference type="PROSITE-ProRule" id="PRU00339"/>
    </source>
</evidence>
<evidence type="ECO:0000256" key="7">
    <source>
        <dbReference type="ARBA" id="ARBA00023054"/>
    </source>
</evidence>
<dbReference type="PROSITE" id="PS50943">
    <property type="entry name" value="HTH_CROC1"/>
    <property type="match status" value="1"/>
</dbReference>
<dbReference type="InterPro" id="IPR019734">
    <property type="entry name" value="TPR_rpt"/>
</dbReference>
<evidence type="ECO:0000256" key="9">
    <source>
        <dbReference type="ARBA" id="ARBA00023212"/>
    </source>
</evidence>
<keyword evidence="13" id="KW-1185">Reference proteome</keyword>
<evidence type="ECO:0000259" key="11">
    <source>
        <dbReference type="PROSITE" id="PS50943"/>
    </source>
</evidence>
<feature type="repeat" description="TPR" evidence="10">
    <location>
        <begin position="626"/>
        <end position="659"/>
    </location>
</feature>
<dbReference type="InterPro" id="IPR011990">
    <property type="entry name" value="TPR-like_helical_dom_sf"/>
</dbReference>
<dbReference type="Pfam" id="PF25000">
    <property type="entry name" value="DUF7779"/>
    <property type="match status" value="1"/>
</dbReference>
<keyword evidence="4" id="KW-0493">Microtubule</keyword>
<dbReference type="Gene3D" id="3.40.50.300">
    <property type="entry name" value="P-loop containing nucleotide triphosphate hydrolases"/>
    <property type="match status" value="1"/>
</dbReference>
<dbReference type="EMBL" id="BNJG01000002">
    <property type="protein sequence ID" value="GHO56630.1"/>
    <property type="molecule type" value="Genomic_DNA"/>
</dbReference>
<evidence type="ECO:0000256" key="2">
    <source>
        <dbReference type="ARBA" id="ARBA00009622"/>
    </source>
</evidence>
<dbReference type="Gene3D" id="1.25.40.10">
    <property type="entry name" value="Tetratricopeptide repeat domain"/>
    <property type="match status" value="2"/>
</dbReference>
<dbReference type="PROSITE" id="PS50005">
    <property type="entry name" value="TPR"/>
    <property type="match status" value="2"/>
</dbReference>
<name>A0ABQ3UW41_9CHLR</name>
<dbReference type="InterPro" id="IPR056681">
    <property type="entry name" value="DUF7779"/>
</dbReference>
<comment type="subcellular location">
    <subcellularLocation>
        <location evidence="1">Cytoplasm</location>
        <location evidence="1">Cytoskeleton</location>
    </subcellularLocation>
</comment>